<dbReference type="OrthoDB" id="273614at2"/>
<dbReference type="Gene3D" id="1.10.10.10">
    <property type="entry name" value="Winged helix-like DNA-binding domain superfamily/Winged helix DNA-binding domain"/>
    <property type="match status" value="1"/>
</dbReference>
<dbReference type="GO" id="GO:0003700">
    <property type="term" value="F:DNA-binding transcription factor activity"/>
    <property type="evidence" value="ECO:0007669"/>
    <property type="project" value="InterPro"/>
</dbReference>
<dbReference type="eggNOG" id="COG0456">
    <property type="taxonomic scope" value="Bacteria"/>
</dbReference>
<dbReference type="InterPro" id="IPR000835">
    <property type="entry name" value="HTH_MarR-typ"/>
</dbReference>
<dbReference type="GO" id="GO:0016747">
    <property type="term" value="F:acyltransferase activity, transferring groups other than amino-acyl groups"/>
    <property type="evidence" value="ECO:0007669"/>
    <property type="project" value="InterPro"/>
</dbReference>
<dbReference type="InterPro" id="IPR036390">
    <property type="entry name" value="WH_DNA-bd_sf"/>
</dbReference>
<dbReference type="PANTHER" id="PTHR33164">
    <property type="entry name" value="TRANSCRIPTIONAL REGULATOR, MARR FAMILY"/>
    <property type="match status" value="1"/>
</dbReference>
<keyword evidence="4" id="KW-1185">Reference proteome</keyword>
<accession>A0A058ZIV1</accession>
<evidence type="ECO:0000313" key="3">
    <source>
        <dbReference type="EMBL" id="KCV81549.1"/>
    </source>
</evidence>
<dbReference type="EMBL" id="AQQY01000007">
    <property type="protein sequence ID" value="KCV81549.1"/>
    <property type="molecule type" value="Genomic_DNA"/>
</dbReference>
<dbReference type="Proteomes" id="UP000024836">
    <property type="component" value="Unassembled WGS sequence"/>
</dbReference>
<feature type="domain" description="HTH marR-type" evidence="1">
    <location>
        <begin position="1"/>
        <end position="135"/>
    </location>
</feature>
<dbReference type="PATRIC" id="fig|1461693.3.peg.2346"/>
<evidence type="ECO:0000259" key="1">
    <source>
        <dbReference type="PROSITE" id="PS50995"/>
    </source>
</evidence>
<dbReference type="eggNOG" id="COG1846">
    <property type="taxonomic scope" value="Bacteria"/>
</dbReference>
<evidence type="ECO:0000259" key="2">
    <source>
        <dbReference type="PROSITE" id="PS51186"/>
    </source>
</evidence>
<dbReference type="PROSITE" id="PS50995">
    <property type="entry name" value="HTH_MARR_2"/>
    <property type="match status" value="1"/>
</dbReference>
<dbReference type="PANTHER" id="PTHR33164:SF43">
    <property type="entry name" value="HTH-TYPE TRANSCRIPTIONAL REPRESSOR YETL"/>
    <property type="match status" value="1"/>
</dbReference>
<dbReference type="PROSITE" id="PS51186">
    <property type="entry name" value="GNAT"/>
    <property type="match status" value="1"/>
</dbReference>
<evidence type="ECO:0000313" key="4">
    <source>
        <dbReference type="Proteomes" id="UP000024836"/>
    </source>
</evidence>
<proteinExistence type="predicted"/>
<comment type="caution">
    <text evidence="3">The sequence shown here is derived from an EMBL/GenBank/DDBJ whole genome shotgun (WGS) entry which is preliminary data.</text>
</comment>
<dbReference type="CDD" id="cd04301">
    <property type="entry name" value="NAT_SF"/>
    <property type="match status" value="1"/>
</dbReference>
<name>A0A058ZIV1_9RHOB</name>
<keyword evidence="3" id="KW-0808">Transferase</keyword>
<dbReference type="Gene3D" id="3.40.630.30">
    <property type="match status" value="1"/>
</dbReference>
<dbReference type="Pfam" id="PF12802">
    <property type="entry name" value="MarR_2"/>
    <property type="match status" value="1"/>
</dbReference>
<dbReference type="InterPro" id="IPR016181">
    <property type="entry name" value="Acyl_CoA_acyltransferase"/>
</dbReference>
<dbReference type="RefSeq" id="WP_035251645.1">
    <property type="nucleotide sequence ID" value="NZ_AQQY01000007.1"/>
</dbReference>
<dbReference type="SMART" id="SM00347">
    <property type="entry name" value="HTH_MARR"/>
    <property type="match status" value="1"/>
</dbReference>
<dbReference type="SUPFAM" id="SSF55729">
    <property type="entry name" value="Acyl-CoA N-acyltransferases (Nat)"/>
    <property type="match status" value="1"/>
</dbReference>
<organism evidence="3 4">
    <name type="scientific">Actibacterium atlanticum</name>
    <dbReference type="NCBI Taxonomy" id="1461693"/>
    <lineage>
        <taxon>Bacteria</taxon>
        <taxon>Pseudomonadati</taxon>
        <taxon>Pseudomonadota</taxon>
        <taxon>Alphaproteobacteria</taxon>
        <taxon>Rhodobacterales</taxon>
        <taxon>Roseobacteraceae</taxon>
        <taxon>Actibacterium</taxon>
    </lineage>
</organism>
<dbReference type="STRING" id="1461693.ATO10_11572"/>
<dbReference type="Pfam" id="PF00583">
    <property type="entry name" value="Acetyltransf_1"/>
    <property type="match status" value="1"/>
</dbReference>
<reference evidence="3 4" key="1">
    <citation type="submission" date="2013-04" db="EMBL/GenBank/DDBJ databases">
        <title>Shimia sp. 22II-S11-Z10 Genome Sequencing.</title>
        <authorList>
            <person name="Lai Q."/>
            <person name="Li G."/>
            <person name="Shao Z."/>
        </authorList>
    </citation>
    <scope>NUCLEOTIDE SEQUENCE [LARGE SCALE GENOMIC DNA]</scope>
    <source>
        <strain evidence="4">22II-S11-Z10</strain>
    </source>
</reference>
<feature type="domain" description="N-acetyltransferase" evidence="2">
    <location>
        <begin position="143"/>
        <end position="300"/>
    </location>
</feature>
<sequence>MDTIDRIRDFNRFYTAQLGVLERGFRGSGRSLAEIRILYEVGTGKEVTARALANQIGMDEGQLSRTVSNLERDGLLERRANPLDARKRVLALTRQGQAVLAQMIKLSRASIGQQVAHLSPSQRQDMATQMERIRAAMTAPAPVLVRGLQPGDIGWLLQRHAELYKESDGFNAEFEVLVAEVLTDFARSHDATQERAWIAHRGAQRLGSVFCVKGDAPDEAKLRLFMLEPAARGLGLGNRMLDMCIRYARDRGNKRLTLWTHESHRAACALYARHGFRLTATQAVHDFGVDLVRQNWMLEF</sequence>
<gene>
    <name evidence="3" type="ORF">ATO10_11572</name>
</gene>
<dbReference type="AlphaFoldDB" id="A0A058ZIV1"/>
<dbReference type="GO" id="GO:0006950">
    <property type="term" value="P:response to stress"/>
    <property type="evidence" value="ECO:0007669"/>
    <property type="project" value="TreeGrafter"/>
</dbReference>
<dbReference type="InterPro" id="IPR039422">
    <property type="entry name" value="MarR/SlyA-like"/>
</dbReference>
<dbReference type="InterPro" id="IPR000182">
    <property type="entry name" value="GNAT_dom"/>
</dbReference>
<dbReference type="SUPFAM" id="SSF46785">
    <property type="entry name" value="Winged helix' DNA-binding domain"/>
    <property type="match status" value="1"/>
</dbReference>
<protein>
    <submittedName>
        <fullName evidence="3">MarR family transcriptional regulator with acetyltransferase activity</fullName>
    </submittedName>
</protein>
<dbReference type="InterPro" id="IPR036388">
    <property type="entry name" value="WH-like_DNA-bd_sf"/>
</dbReference>